<accession>A0ACB8BF78</accession>
<keyword evidence="2" id="KW-1185">Reference proteome</keyword>
<dbReference type="Proteomes" id="UP000790709">
    <property type="component" value="Unassembled WGS sequence"/>
</dbReference>
<gene>
    <name evidence="1" type="ORF">BV22DRAFT_1013332</name>
</gene>
<dbReference type="EMBL" id="MU266425">
    <property type="protein sequence ID" value="KAH7924415.1"/>
    <property type="molecule type" value="Genomic_DNA"/>
</dbReference>
<name>A0ACB8BF78_9AGAM</name>
<proteinExistence type="predicted"/>
<reference evidence="1" key="1">
    <citation type="journal article" date="2021" name="New Phytol.">
        <title>Evolutionary innovations through gain and loss of genes in the ectomycorrhizal Boletales.</title>
        <authorList>
            <person name="Wu G."/>
            <person name="Miyauchi S."/>
            <person name="Morin E."/>
            <person name="Kuo A."/>
            <person name="Drula E."/>
            <person name="Varga T."/>
            <person name="Kohler A."/>
            <person name="Feng B."/>
            <person name="Cao Y."/>
            <person name="Lipzen A."/>
            <person name="Daum C."/>
            <person name="Hundley H."/>
            <person name="Pangilinan J."/>
            <person name="Johnson J."/>
            <person name="Barry K."/>
            <person name="LaButti K."/>
            <person name="Ng V."/>
            <person name="Ahrendt S."/>
            <person name="Min B."/>
            <person name="Choi I.G."/>
            <person name="Park H."/>
            <person name="Plett J.M."/>
            <person name="Magnuson J."/>
            <person name="Spatafora J.W."/>
            <person name="Nagy L.G."/>
            <person name="Henrissat B."/>
            <person name="Grigoriev I.V."/>
            <person name="Yang Z.L."/>
            <person name="Xu J."/>
            <person name="Martin F.M."/>
        </authorList>
    </citation>
    <scope>NUCLEOTIDE SEQUENCE</scope>
    <source>
        <strain evidence="1">KUC20120723A-06</strain>
    </source>
</reference>
<evidence type="ECO:0000313" key="1">
    <source>
        <dbReference type="EMBL" id="KAH7924415.1"/>
    </source>
</evidence>
<protein>
    <submittedName>
        <fullName evidence="1">Uncharacterized protein</fullName>
    </submittedName>
</protein>
<organism evidence="1 2">
    <name type="scientific">Leucogyrophana mollusca</name>
    <dbReference type="NCBI Taxonomy" id="85980"/>
    <lineage>
        <taxon>Eukaryota</taxon>
        <taxon>Fungi</taxon>
        <taxon>Dikarya</taxon>
        <taxon>Basidiomycota</taxon>
        <taxon>Agaricomycotina</taxon>
        <taxon>Agaricomycetes</taxon>
        <taxon>Agaricomycetidae</taxon>
        <taxon>Boletales</taxon>
        <taxon>Boletales incertae sedis</taxon>
        <taxon>Leucogyrophana</taxon>
    </lineage>
</organism>
<sequence length="3083" mass="349147">MSATDRSQEDLSLNYIINHVFCPLKLPQKDDHSTYNDLALASMTLDIATKFWEKLGSDEGSNWEHTVRMLTNLCDTMEYQSLSPTMVESQLEAMESGGVLAFLIRAQNAGLIVRRFDDETTFESFEVSPASAAVMGTVGKLLCSYPGPAIAVPHEVVDDPKFRAELANFLYHMNEDILDSAASTTKAGSTVIEERDTAHPRYITQLLTGILRGLGRVAEVPRIRKRINDDVCGNDARLPWRRSSLWLLVRVALQTTLEREVDGRGLYKAFMAYLMATITQRAVERDLPNDILHFTSAKISRRLFKLGSSAPTFVSDIVVCATREVKRKLEEQWQCVQDAQAAPPHWNVRELDVVQDTFLSLLDSRGYLRGVLTDRHGPSPQAPFQPHEHPRQRSIGDFLSSDQNYLVEVNDAEVFTALIDFERAVQDGLSNLVSLLIRIGLSQDEASRWCRTIESRMMEYSTRARQLYKDNPENYSIMLLTLLELWVAVDRLVMEEIPLLAEYSPEVPVEFPEPLILHKAEQLARLQDIQLYLTKRHCRATPGQSVFSDGTDHNVFSIRFFDRSPELQSLKDVIEVDAEAKREAKVEELRQMNARHAKLSAKAKSLDHRYFITYRGYERHDKNCEKCLLQNQLSKMRIDVHEWPLPKSLPQAKTVVFELAIPATFNVWRSITFYLLVDIGTPNSRCSNPVDPHTTLLEYIALAKYRVCHDRQRVTLASTRFCAQSTAIPGNQSKVCVNNGLEFRLYDRNSRTWATKSFAHCNIYPDCTFMLPVGRYRALQDYVSGTSHTSNHIISTQATCHPELSLHEFIAFGNLRSGPLLQWLNITRELRAKTLSFREEEVHSLLLQAAWQVGPLGNGNRRLWHDDLKDVAFGEVILDELRALLLSVESNWVEMVSMRTIIALTRRLLTSAEDMGVIQGAYDLLHTARSKTFNWLVELSRSLEDASGAGENESELRGIVRDMAATCRSTYDVEPIHIESLLHSSLDIQIFAQCAIIIHDNTPPYLDAIPITSKLLLERDRRMAHELEPWVRSRIRACRQGLDEAVKSIWPGYRPGTAWRREEGPDSRWLTSSTASEGDKNTQSIHFNILDGRLLVNGKPVGKLPVGIVRHPTYSQIFGNKVLDVVPGDLPGMDYATRGRVCHYQVYFCLRQGDLIIRATRGHESLEVIPREKLGSDLPKPFVEGHVHWLDSAAREIEIRPVESMWNPSSNNWRISFSDTLVSTMGRGEATLVDVRSRTFKMISGRLQSIEAEGGLVVTRMSGISEFSLTVNIPRFKLSFFVNHEGELQSHDFGDMVVDTNQSTGVMFGLRNQLVLRPKNAAPDRQLLPRQVLIPQGDISWLPQGYHVSVHIETHSHHPASYHLYRIDSDLGCLSGNISMASQLYKAYLHALTGSCMPDPLTGRTGTEEALSCLRSASCLSFMRLEKGDVDLLRQIASLTVSRAFYPSHLRSMQQVEWQCLTPAAQHHGFHAAAMSILEHADRLQLFHEKSESRTLLVVRDSHLMARSSLRGMLLYPEEFAGPLPRDREDTEYVSRDILDLHDATEGEARAHDIAIMVHQWPSRLQTSPRLLDILKTLRSLEGMHERVTLQYSCDWLKSSLKSIWISAYNRCRMASKDNHRYQLAFTLSAVGYDSPGIETTTLVSDLLAVATIPRFRNFPPPGFPSYTLSDGFNPDEDILRQHISSYIKPFEETPEASLVARPGESEIGLKQRRSSAYEERCKFVKRSIVEDLLQAWPCEQPQLPSKLNSSNFANVTELKDELTKLFGSCYRNSMLREHIRRVQAVLDEVRLSQPPANGSRYTFPTSRTTTSSPPATISSDQLFRRAVPTIAAIMPLSGSLSFTGTGSSSVTEELQSLIRQFQNSGSSEFCRIYGSDLDKSMKCLANEKAEAIVGLIPFVDEIWRHYQRWKTRFSEVVRDISQSLLPSNPAEEALCNSGQWPRSSVKFLLGSLASVSKTTLGPGWRSTLISLAETTLQLQRSRRLLLFALSQSFEDFFKEMKNTGCKGWDAKTYPDWLLIQIENNFLVRPTQASVAHEMISPKSGHNTTLQLNMGEGKSSVIVPIAASALADGKRLVRIIVLKSLAPQMVQLLAERLSGLTNRRIFYMPFARSTSLDPGDAEIIHDLMEECAREHGVWVVQPDHILSYKLMSVRQILASDAKPSIAEMLLKSQKWLELHARDILDESDEILHVRYQLVYTEGLQRPLTGFPYRWTTTQQILTLVKGLALRLRNDFPLGVDIKESSSERFPQIRILQADAGKALVCRIATSVIMDSVLPNHNFGQFPTFAQQAALEFITTAEVSPEDVRVVEGYYRNGAIWSGLLLLRGLLACGILVYALKERRWRVNYGMDLRRTMLAVPYRAKDAPALRAEFGHPDVAVILTCLSYYYGGLEEEQLMQCFQLLVKDDNPNLEYEMWVSGCDNIPETLRQLSGVNVKSTEQRTEFLIPLFRYNQVVINFFLSRVVFPKEAKEFPQKLACSGWDLAEQKREVSNVVTGFSGTNDNRYLLPTSITQRDPEHQLSTNARVLAYLLRPENNYYLCTADPTGKQLSTDDFLRCLGEQTPEIRILLDVGAQMLELQNKELVGRWLALKPSAQAAIYFNEHDQLTVLSKDGNVELFVSSQFAHRLGQCLFYLDDAHTRGTDIKLPLGSRAAVTLGPKVTKDRLAQGCMRMRKLGHGHSVMFFAPLEVDRAIRLASSKSYLQRVESVDILRWTMLETCTDIQHRVSHWAQQGTDHHIRHAAWSDFSSGRADTAELENAWLQKEALTLDEMYKPGGDGPHRNVILPPEIQERCTQLGVTSLSNTQMDEEQEREIVHEVERENKVQRPPPMPPAAHEVDPQVRDFIRNGEIPIGSTTFRPAFRTLGSTSASFPEHNAWSQELLVTRDFLTTVQCKSEGKYDDYLRPVNWILSSPAGSRPPRHLVVLSPFEVNTLLQDIRRSKHVHLHIYAPRVTQAMRSCDNLRLHSIPPLPEPWSPPELLIPQLNLFAGQLYLNNYQTYVQLCRFLGVYARDIEREDEMVGPNGFIAPERRPQAAAMSPFQESPVPPLKELIAMRRKGMEFLRTHLGGVLQGRLLGPEDFEA</sequence>
<evidence type="ECO:0000313" key="2">
    <source>
        <dbReference type="Proteomes" id="UP000790709"/>
    </source>
</evidence>
<comment type="caution">
    <text evidence="1">The sequence shown here is derived from an EMBL/GenBank/DDBJ whole genome shotgun (WGS) entry which is preliminary data.</text>
</comment>